<organism evidence="10 11">
    <name type="scientific">Halanaerobium congolense</name>
    <dbReference type="NCBI Taxonomy" id="54121"/>
    <lineage>
        <taxon>Bacteria</taxon>
        <taxon>Bacillati</taxon>
        <taxon>Bacillota</taxon>
        <taxon>Clostridia</taxon>
        <taxon>Halanaerobiales</taxon>
        <taxon>Halanaerobiaceae</taxon>
        <taxon>Halanaerobium</taxon>
    </lineage>
</organism>
<keyword evidence="3" id="KW-0813">Transport</keyword>
<feature type="transmembrane region" description="Helical" evidence="9">
    <location>
        <begin position="410"/>
        <end position="431"/>
    </location>
</feature>
<evidence type="ECO:0000256" key="1">
    <source>
        <dbReference type="ARBA" id="ARBA00004651"/>
    </source>
</evidence>
<evidence type="ECO:0000313" key="11">
    <source>
        <dbReference type="Proteomes" id="UP000324896"/>
    </source>
</evidence>
<keyword evidence="5 9" id="KW-0812">Transmembrane</keyword>
<dbReference type="GO" id="GO:0030001">
    <property type="term" value="P:metal ion transport"/>
    <property type="evidence" value="ECO:0007669"/>
    <property type="project" value="UniProtKB-ARBA"/>
</dbReference>
<keyword evidence="8 9" id="KW-0472">Membrane</keyword>
<feature type="transmembrane region" description="Helical" evidence="9">
    <location>
        <begin position="187"/>
        <end position="209"/>
    </location>
</feature>
<feature type="transmembrane region" description="Helical" evidence="9">
    <location>
        <begin position="12"/>
        <end position="35"/>
    </location>
</feature>
<evidence type="ECO:0000256" key="8">
    <source>
        <dbReference type="ARBA" id="ARBA00023136"/>
    </source>
</evidence>
<feature type="transmembrane region" description="Helical" evidence="9">
    <location>
        <begin position="132"/>
        <end position="153"/>
    </location>
</feature>
<comment type="similarity">
    <text evidence="2">Belongs to the TrkH potassium transport family.</text>
</comment>
<reference evidence="10 11" key="1">
    <citation type="submission" date="2016-10" db="EMBL/GenBank/DDBJ databases">
        <authorList>
            <person name="Varghese N."/>
            <person name="Submissions S."/>
        </authorList>
    </citation>
    <scope>NUCLEOTIDE SEQUENCE [LARGE SCALE GENOMIC DNA]</scope>
    <source>
        <strain evidence="10 11">WG10</strain>
    </source>
</reference>
<evidence type="ECO:0000256" key="7">
    <source>
        <dbReference type="ARBA" id="ARBA00023065"/>
    </source>
</evidence>
<dbReference type="GO" id="GO:0005886">
    <property type="term" value="C:plasma membrane"/>
    <property type="evidence" value="ECO:0007669"/>
    <property type="project" value="UniProtKB-SubCell"/>
</dbReference>
<feature type="transmembrane region" description="Helical" evidence="9">
    <location>
        <begin position="244"/>
        <end position="264"/>
    </location>
</feature>
<evidence type="ECO:0000256" key="6">
    <source>
        <dbReference type="ARBA" id="ARBA00022989"/>
    </source>
</evidence>
<evidence type="ECO:0000256" key="4">
    <source>
        <dbReference type="ARBA" id="ARBA00022475"/>
    </source>
</evidence>
<feature type="transmembrane region" description="Helical" evidence="9">
    <location>
        <begin position="68"/>
        <end position="96"/>
    </location>
</feature>
<evidence type="ECO:0000256" key="2">
    <source>
        <dbReference type="ARBA" id="ARBA00009137"/>
    </source>
</evidence>
<dbReference type="InterPro" id="IPR003445">
    <property type="entry name" value="Cat_transpt"/>
</dbReference>
<gene>
    <name evidence="10" type="ORF">SAMN04488597_101276</name>
</gene>
<dbReference type="PANTHER" id="PTHR32024">
    <property type="entry name" value="TRK SYSTEM POTASSIUM UPTAKE PROTEIN TRKG-RELATED"/>
    <property type="match status" value="1"/>
</dbReference>
<dbReference type="GO" id="GO:0008324">
    <property type="term" value="F:monoatomic cation transmembrane transporter activity"/>
    <property type="evidence" value="ECO:0007669"/>
    <property type="project" value="InterPro"/>
</dbReference>
<dbReference type="RefSeq" id="WP_149796576.1">
    <property type="nucleotide sequence ID" value="NZ_FMYT01000001.1"/>
</dbReference>
<dbReference type="EMBL" id="FMYT01000001">
    <property type="protein sequence ID" value="SDC01628.1"/>
    <property type="molecule type" value="Genomic_DNA"/>
</dbReference>
<keyword evidence="4" id="KW-1003">Cell membrane</keyword>
<accession>A0A1G6I5C9</accession>
<dbReference type="Pfam" id="PF02386">
    <property type="entry name" value="TrkH"/>
    <property type="match status" value="1"/>
</dbReference>
<feature type="transmembrane region" description="Helical" evidence="9">
    <location>
        <begin position="469"/>
        <end position="490"/>
    </location>
</feature>
<protein>
    <submittedName>
        <fullName evidence="10">Trk system potassium uptake protein TrkH</fullName>
    </submittedName>
</protein>
<evidence type="ECO:0000313" key="10">
    <source>
        <dbReference type="EMBL" id="SDC01628.1"/>
    </source>
</evidence>
<sequence length="496" mass="55614">MLKSTKYNTILYFLSILAFIIGFIIVIPLLLAFFYQEGINIYQAFYYTIIVSLITGTILKLPTDPENIYIDLTTAMLLCALGWIIVSILGALPFMIGIEKSFVDSFFEAVSGFTTTGITVFTGLDSMPKSIIFWRSLMQLLGGLGILTFFLLISTRAKGETWQLFSAESHKINVSRPVPNVFKTVKILWMIYLGFMLLESIILISLGLAPFDALTHSFTTLSTGGFSQYDASIAYFADNGYSNYILIEYVITFFMFLGGVNFLLHFRFFTKDYESIKKNSELKTFLRLILYSTVFISFLIIILNTAGDFNAEEIFRKTIFQVTSIITTTGFGTHNINSNFFPAAARQIFIVFMLIGGSVGSTSGGIKVMRLNILGGLFKREVKKIYLPNHAVLPVTLDKSIINSDEINKLTGLFSFWLFMIVIGGIITSIFSDLNGWQAFSGMFSAMGNIGPFFFSVEKMASLSPIIKLTYIIGMLAGRLEILPIIILFSRKAWRD</sequence>
<comment type="subcellular location">
    <subcellularLocation>
        <location evidence="1">Cell membrane</location>
        <topology evidence="1">Multi-pass membrane protein</topology>
    </subcellularLocation>
</comment>
<evidence type="ECO:0000256" key="5">
    <source>
        <dbReference type="ARBA" id="ARBA00022692"/>
    </source>
</evidence>
<dbReference type="PANTHER" id="PTHR32024:SF2">
    <property type="entry name" value="TRK SYSTEM POTASSIUM UPTAKE PROTEIN TRKG-RELATED"/>
    <property type="match status" value="1"/>
</dbReference>
<keyword evidence="6 9" id="KW-1133">Transmembrane helix</keyword>
<feature type="transmembrane region" description="Helical" evidence="9">
    <location>
        <begin position="41"/>
        <end position="61"/>
    </location>
</feature>
<dbReference type="AlphaFoldDB" id="A0A1G6I5C9"/>
<dbReference type="Proteomes" id="UP000324896">
    <property type="component" value="Unassembled WGS sequence"/>
</dbReference>
<feature type="transmembrane region" description="Helical" evidence="9">
    <location>
        <begin position="285"/>
        <end position="303"/>
    </location>
</feature>
<proteinExistence type="inferred from homology"/>
<feature type="transmembrane region" description="Helical" evidence="9">
    <location>
        <begin position="348"/>
        <end position="369"/>
    </location>
</feature>
<name>A0A1G6I5C9_9FIRM</name>
<evidence type="ECO:0000256" key="9">
    <source>
        <dbReference type="SAM" id="Phobius"/>
    </source>
</evidence>
<evidence type="ECO:0000256" key="3">
    <source>
        <dbReference type="ARBA" id="ARBA00022448"/>
    </source>
</evidence>
<keyword evidence="7" id="KW-0406">Ion transport</keyword>